<comment type="caution">
    <text evidence="1">The sequence shown here is derived from an EMBL/GenBank/DDBJ whole genome shotgun (WGS) entry which is preliminary data.</text>
</comment>
<dbReference type="OrthoDB" id="158739at2759"/>
<reference evidence="2" key="1">
    <citation type="submission" date="2017-03" db="EMBL/GenBank/DDBJ databases">
        <title>Phytopthora megakarya and P. palmivora, two closely related causual agents of cacao black pod achieved similar genome size and gene model numbers by different mechanisms.</title>
        <authorList>
            <person name="Ali S."/>
            <person name="Shao J."/>
            <person name="Larry D.J."/>
            <person name="Kronmiller B."/>
            <person name="Shen D."/>
            <person name="Strem M.D."/>
            <person name="Melnick R.L."/>
            <person name="Guiltinan M.J."/>
            <person name="Tyler B.M."/>
            <person name="Meinhardt L.W."/>
            <person name="Bailey B.A."/>
        </authorList>
    </citation>
    <scope>NUCLEOTIDE SEQUENCE [LARGE SCALE GENOMIC DNA]</scope>
    <source>
        <strain evidence="2">zdho120</strain>
    </source>
</reference>
<accession>A0A225URB6</accession>
<dbReference type="AlphaFoldDB" id="A0A225URB6"/>
<name>A0A225URB6_9STRA</name>
<dbReference type="SUPFAM" id="SSF52540">
    <property type="entry name" value="P-loop containing nucleoside triphosphate hydrolases"/>
    <property type="match status" value="1"/>
</dbReference>
<protein>
    <submittedName>
        <fullName evidence="1">Crinkler (CRN)</fullName>
    </submittedName>
</protein>
<gene>
    <name evidence="1" type="ORF">PHMEG_00034389</name>
</gene>
<evidence type="ECO:0000313" key="1">
    <source>
        <dbReference type="EMBL" id="OWY95573.1"/>
    </source>
</evidence>
<organism evidence="1 2">
    <name type="scientific">Phytophthora megakarya</name>
    <dbReference type="NCBI Taxonomy" id="4795"/>
    <lineage>
        <taxon>Eukaryota</taxon>
        <taxon>Sar</taxon>
        <taxon>Stramenopiles</taxon>
        <taxon>Oomycota</taxon>
        <taxon>Peronosporomycetes</taxon>
        <taxon>Peronosporales</taxon>
        <taxon>Peronosporaceae</taxon>
        <taxon>Phytophthora</taxon>
    </lineage>
</organism>
<keyword evidence="2" id="KW-1185">Reference proteome</keyword>
<dbReference type="InterPro" id="IPR027417">
    <property type="entry name" value="P-loop_NTPase"/>
</dbReference>
<sequence>MGEEWKDPQDLINWKLSTDIPERTLHVLVIVKSVDAVLRQPNPIALPDVIWYGSHGSVGGIHGINLKDNRNILRDALTTKIIDRLDEMRSVLVKGPPMTGKTSLATLVSRALVNKYTDAKKKAAVFNFTALGSNEDQNFETIFKQQCKVALGYAAMDIPVDRVVFLVVDDVQVIYKPRNSLYQVGGSKCFWELLKYVQRNASCNVRILMFAAYGSSPEFPRLCTSAEFDIRMVFGIDDLNFTDHELSEYVTRWFEAISCFDEPQKKALCDSLKEITGGHVGLCMDVIRVLNNVYTTSASDRPSADALRLMLLGGSLYEPDDQRLFEALKANRAVKVLHNLQVEELDRLERIACGTSPCVDYAFVEQCLRTGILVQTERVINWWPRCHTDFSSPLMWSLFLQKRAGNIVRASNAPKSLPELITRVIESIDYDGVRSMFCKILPCDLLLERVWQMEFYKALLRNTPKTFVVSFTVDPLFGGFVEFTIRGTDISWGIVLLRDGQRLSESENTNQFLLGNYSGLNDHCFIEFRRVKTVAVDPVAISRIAVDVKNYDKLFCVLNPEWRMLWYWQ</sequence>
<evidence type="ECO:0000313" key="2">
    <source>
        <dbReference type="Proteomes" id="UP000198211"/>
    </source>
</evidence>
<proteinExistence type="predicted"/>
<dbReference type="EMBL" id="NBNE01012758">
    <property type="protein sequence ID" value="OWY95573.1"/>
    <property type="molecule type" value="Genomic_DNA"/>
</dbReference>
<dbReference type="Proteomes" id="UP000198211">
    <property type="component" value="Unassembled WGS sequence"/>
</dbReference>